<evidence type="ECO:0000256" key="1">
    <source>
        <dbReference type="ARBA" id="ARBA00008136"/>
    </source>
</evidence>
<dbReference type="GO" id="GO:0106300">
    <property type="term" value="P:protein-DNA covalent cross-linking repair"/>
    <property type="evidence" value="ECO:0007669"/>
    <property type="project" value="InterPro"/>
</dbReference>
<evidence type="ECO:0000256" key="7">
    <source>
        <dbReference type="ARBA" id="ARBA00023239"/>
    </source>
</evidence>
<dbReference type="EC" id="3.4.-.-" evidence="8"/>
<comment type="similarity">
    <text evidence="1 8">Belongs to the SOS response-associated peptidase family.</text>
</comment>
<proteinExistence type="inferred from homology"/>
<accession>A0A8J3AFW3</accession>
<dbReference type="Gene3D" id="3.90.1680.10">
    <property type="entry name" value="SOS response associated peptidase-like"/>
    <property type="match status" value="1"/>
</dbReference>
<evidence type="ECO:0000256" key="3">
    <source>
        <dbReference type="ARBA" id="ARBA00022763"/>
    </source>
</evidence>
<evidence type="ECO:0000256" key="2">
    <source>
        <dbReference type="ARBA" id="ARBA00022670"/>
    </source>
</evidence>
<dbReference type="InterPro" id="IPR003738">
    <property type="entry name" value="SRAP"/>
</dbReference>
<dbReference type="SUPFAM" id="SSF143081">
    <property type="entry name" value="BB1717-like"/>
    <property type="match status" value="1"/>
</dbReference>
<comment type="caution">
    <text evidence="9">The sequence shown here is derived from an EMBL/GenBank/DDBJ whole genome shotgun (WGS) entry which is preliminary data.</text>
</comment>
<evidence type="ECO:0000313" key="9">
    <source>
        <dbReference type="EMBL" id="GGI08346.1"/>
    </source>
</evidence>
<sequence>MCGRFLSLSQPEHLAPHLEVDEVRTEALPVRYNVAPTQDVYGVIEKDGTRRLGTLRWGFVPFWTRQLTGARQPINARIETVASTRMFADAFRRRRCLLPADGFYEWQARPDRDRKQPFHIADPDGEPLAFAGIWTVWRDPSVEDAAPLFSAAIVTTAAGGRMEQLHDRMPVMLPRRLWSDWLTASEDEAPHLVDAVAALAPPRLTATPIVDRVNNVRNEGPELLEPVPA</sequence>
<reference evidence="9" key="1">
    <citation type="journal article" date="2014" name="Int. J. Syst. Evol. Microbiol.">
        <title>Complete genome sequence of Corynebacterium casei LMG S-19264T (=DSM 44701T), isolated from a smear-ripened cheese.</title>
        <authorList>
            <consortium name="US DOE Joint Genome Institute (JGI-PGF)"/>
            <person name="Walter F."/>
            <person name="Albersmeier A."/>
            <person name="Kalinowski J."/>
            <person name="Ruckert C."/>
        </authorList>
    </citation>
    <scope>NUCLEOTIDE SEQUENCE</scope>
    <source>
        <strain evidence="9">CGMCC 1.14988</strain>
    </source>
</reference>
<reference evidence="9" key="2">
    <citation type="submission" date="2020-09" db="EMBL/GenBank/DDBJ databases">
        <authorList>
            <person name="Sun Q."/>
            <person name="Zhou Y."/>
        </authorList>
    </citation>
    <scope>NUCLEOTIDE SEQUENCE</scope>
    <source>
        <strain evidence="9">CGMCC 1.14988</strain>
    </source>
</reference>
<evidence type="ECO:0000256" key="4">
    <source>
        <dbReference type="ARBA" id="ARBA00022801"/>
    </source>
</evidence>
<gene>
    <name evidence="9" type="ORF">GCM10011354_28630</name>
</gene>
<keyword evidence="4 8" id="KW-0378">Hydrolase</keyword>
<evidence type="ECO:0000313" key="10">
    <source>
        <dbReference type="Proteomes" id="UP000650511"/>
    </source>
</evidence>
<dbReference type="GO" id="GO:0016829">
    <property type="term" value="F:lyase activity"/>
    <property type="evidence" value="ECO:0007669"/>
    <property type="project" value="UniProtKB-KW"/>
</dbReference>
<keyword evidence="2 8" id="KW-0645">Protease</keyword>
<keyword evidence="7" id="KW-0456">Lyase</keyword>
<dbReference type="RefSeq" id="WP_165404035.1">
    <property type="nucleotide sequence ID" value="NZ_BMHA01000011.1"/>
</dbReference>
<keyword evidence="5" id="KW-0190">Covalent protein-DNA linkage</keyword>
<dbReference type="Pfam" id="PF02586">
    <property type="entry name" value="SRAP"/>
    <property type="match status" value="1"/>
</dbReference>
<evidence type="ECO:0000256" key="5">
    <source>
        <dbReference type="ARBA" id="ARBA00023124"/>
    </source>
</evidence>
<organism evidence="9 10">
    <name type="scientific">Egicoccus halophilus</name>
    <dbReference type="NCBI Taxonomy" id="1670830"/>
    <lineage>
        <taxon>Bacteria</taxon>
        <taxon>Bacillati</taxon>
        <taxon>Actinomycetota</taxon>
        <taxon>Nitriliruptoria</taxon>
        <taxon>Egicoccales</taxon>
        <taxon>Egicoccaceae</taxon>
        <taxon>Egicoccus</taxon>
    </lineage>
</organism>
<evidence type="ECO:0000256" key="8">
    <source>
        <dbReference type="RuleBase" id="RU364100"/>
    </source>
</evidence>
<dbReference type="GO" id="GO:0008233">
    <property type="term" value="F:peptidase activity"/>
    <property type="evidence" value="ECO:0007669"/>
    <property type="project" value="UniProtKB-KW"/>
</dbReference>
<protein>
    <recommendedName>
        <fullName evidence="8">Abasic site processing protein</fullName>
        <ecNumber evidence="8">3.4.-.-</ecNumber>
    </recommendedName>
</protein>
<keyword evidence="6" id="KW-0238">DNA-binding</keyword>
<keyword evidence="3" id="KW-0227">DNA damage</keyword>
<keyword evidence="10" id="KW-1185">Reference proteome</keyword>
<dbReference type="InterPro" id="IPR036590">
    <property type="entry name" value="SRAP-like"/>
</dbReference>
<dbReference type="EMBL" id="BMHA01000011">
    <property type="protein sequence ID" value="GGI08346.1"/>
    <property type="molecule type" value="Genomic_DNA"/>
</dbReference>
<dbReference type="Proteomes" id="UP000650511">
    <property type="component" value="Unassembled WGS sequence"/>
</dbReference>
<dbReference type="PANTHER" id="PTHR13604">
    <property type="entry name" value="DC12-RELATED"/>
    <property type="match status" value="1"/>
</dbReference>
<dbReference type="GO" id="GO:0006508">
    <property type="term" value="P:proteolysis"/>
    <property type="evidence" value="ECO:0007669"/>
    <property type="project" value="UniProtKB-KW"/>
</dbReference>
<evidence type="ECO:0000256" key="6">
    <source>
        <dbReference type="ARBA" id="ARBA00023125"/>
    </source>
</evidence>
<dbReference type="GO" id="GO:0003697">
    <property type="term" value="F:single-stranded DNA binding"/>
    <property type="evidence" value="ECO:0007669"/>
    <property type="project" value="InterPro"/>
</dbReference>
<dbReference type="AlphaFoldDB" id="A0A8J3AFW3"/>
<dbReference type="PANTHER" id="PTHR13604:SF0">
    <property type="entry name" value="ABASIC SITE PROCESSING PROTEIN HMCES"/>
    <property type="match status" value="1"/>
</dbReference>
<name>A0A8J3AFW3_9ACTN</name>